<dbReference type="AlphaFoldDB" id="A0A448XPA8"/>
<name>A0A448XPA8_9PLAT</name>
<accession>A0A448XPA8</accession>
<evidence type="ECO:0000313" key="2">
    <source>
        <dbReference type="EMBL" id="VEL41532.1"/>
    </source>
</evidence>
<gene>
    <name evidence="2" type="ORF">PXEA_LOCUS34972</name>
</gene>
<evidence type="ECO:0000313" key="3">
    <source>
        <dbReference type="Proteomes" id="UP000784294"/>
    </source>
</evidence>
<proteinExistence type="predicted"/>
<dbReference type="Proteomes" id="UP000784294">
    <property type="component" value="Unassembled WGS sequence"/>
</dbReference>
<evidence type="ECO:0000256" key="1">
    <source>
        <dbReference type="SAM" id="MobiDB-lite"/>
    </source>
</evidence>
<reference evidence="2" key="1">
    <citation type="submission" date="2018-11" db="EMBL/GenBank/DDBJ databases">
        <authorList>
            <consortium name="Pathogen Informatics"/>
        </authorList>
    </citation>
    <scope>NUCLEOTIDE SEQUENCE</scope>
</reference>
<organism evidence="2 3">
    <name type="scientific">Protopolystoma xenopodis</name>
    <dbReference type="NCBI Taxonomy" id="117903"/>
    <lineage>
        <taxon>Eukaryota</taxon>
        <taxon>Metazoa</taxon>
        <taxon>Spiralia</taxon>
        <taxon>Lophotrochozoa</taxon>
        <taxon>Platyhelminthes</taxon>
        <taxon>Monogenea</taxon>
        <taxon>Polyopisthocotylea</taxon>
        <taxon>Polystomatidea</taxon>
        <taxon>Polystomatidae</taxon>
        <taxon>Protopolystoma</taxon>
    </lineage>
</organism>
<keyword evidence="3" id="KW-1185">Reference proteome</keyword>
<feature type="compositionally biased region" description="Basic and acidic residues" evidence="1">
    <location>
        <begin position="72"/>
        <end position="88"/>
    </location>
</feature>
<feature type="region of interest" description="Disordered" evidence="1">
    <location>
        <begin position="62"/>
        <end position="90"/>
    </location>
</feature>
<protein>
    <submittedName>
        <fullName evidence="2">Uncharacterized protein</fullName>
    </submittedName>
</protein>
<sequence length="172" mass="19591">MRQLCPIAERTVLITGLPKWPKDYADIWIARANQKDMLCRPQLPPVDAYFLHENHEVEGNVYARQPDDEDEGVKHGEPTKKSRHDNLNHRRCLGSLSGGTRYGSEITVASSTSSYEATEVAKRIGEVQYNSHLDKKEELVRTELHSVRIGLIDWLTKQFCRFGKVAYVSIPA</sequence>
<dbReference type="EMBL" id="CAAALY010269762">
    <property type="protein sequence ID" value="VEL41532.1"/>
    <property type="molecule type" value="Genomic_DNA"/>
</dbReference>
<comment type="caution">
    <text evidence="2">The sequence shown here is derived from an EMBL/GenBank/DDBJ whole genome shotgun (WGS) entry which is preliminary data.</text>
</comment>